<dbReference type="InterPro" id="IPR050248">
    <property type="entry name" value="Polysacc_deacetylase_ArnD"/>
</dbReference>
<evidence type="ECO:0000256" key="1">
    <source>
        <dbReference type="SAM" id="Phobius"/>
    </source>
</evidence>
<dbReference type="Pfam" id="PF01522">
    <property type="entry name" value="Polysacc_deac_1"/>
    <property type="match status" value="1"/>
</dbReference>
<dbReference type="AlphaFoldDB" id="A0AA47EF19"/>
<dbReference type="GO" id="GO:0005975">
    <property type="term" value="P:carbohydrate metabolic process"/>
    <property type="evidence" value="ECO:0007669"/>
    <property type="project" value="InterPro"/>
</dbReference>
<gene>
    <name evidence="3" type="ORF">LL038_15390</name>
</gene>
<dbReference type="PANTHER" id="PTHR10587">
    <property type="entry name" value="GLYCOSYL TRANSFERASE-RELATED"/>
    <property type="match status" value="1"/>
</dbReference>
<keyword evidence="1" id="KW-0812">Transmembrane</keyword>
<dbReference type="RefSeq" id="WP_216123279.1">
    <property type="nucleotide sequence ID" value="NZ_CP086239.1"/>
</dbReference>
<dbReference type="CDD" id="cd10944">
    <property type="entry name" value="CE4_SmPgdA_like"/>
    <property type="match status" value="1"/>
</dbReference>
<evidence type="ECO:0000313" key="3">
    <source>
        <dbReference type="EMBL" id="WAG59022.1"/>
    </source>
</evidence>
<feature type="transmembrane region" description="Helical" evidence="1">
    <location>
        <begin position="12"/>
        <end position="32"/>
    </location>
</feature>
<feature type="domain" description="NodB homology" evidence="2">
    <location>
        <begin position="110"/>
        <end position="314"/>
    </location>
</feature>
<evidence type="ECO:0000313" key="4">
    <source>
        <dbReference type="Proteomes" id="UP001164733"/>
    </source>
</evidence>
<sequence length="317" mass="35929">MKKKKRFNKRPLKISLICSCIFLILIGTIIIGKSFTKDEVNAEPVIVPITTTVTTTATSKPNATSTLKNNETSNESTKNFTVNKEGEKYIYDAAKVSEILNYKGKNDNQKIAFLTFDDGPSTTVTPKVLDILKENNVKATFFLVGQNIEANEKSKELVKREFNEGHAIGNHTYNHNEHNSLFPNNIINVPIFMNDVKKNDDALKNILGQDFSTRILRVPGGYMSRAYYRDPNLPEFDAKLKEKNMISIDWNAEIKDAEGKANKTPEELLNVLKEEVGTQEKLVILMHDTYGKMQTANALPQIIEYLKDKGYEFRTIK</sequence>
<evidence type="ECO:0000259" key="2">
    <source>
        <dbReference type="PROSITE" id="PS51677"/>
    </source>
</evidence>
<proteinExistence type="predicted"/>
<dbReference type="InterPro" id="IPR002509">
    <property type="entry name" value="NODB_dom"/>
</dbReference>
<organism evidence="3 4">
    <name type="scientific">Clostridium estertheticum</name>
    <dbReference type="NCBI Taxonomy" id="238834"/>
    <lineage>
        <taxon>Bacteria</taxon>
        <taxon>Bacillati</taxon>
        <taxon>Bacillota</taxon>
        <taxon>Clostridia</taxon>
        <taxon>Eubacteriales</taxon>
        <taxon>Clostridiaceae</taxon>
        <taxon>Clostridium</taxon>
    </lineage>
</organism>
<accession>A0AA47EF19</accession>
<name>A0AA47EF19_9CLOT</name>
<dbReference type="GO" id="GO:0016810">
    <property type="term" value="F:hydrolase activity, acting on carbon-nitrogen (but not peptide) bonds"/>
    <property type="evidence" value="ECO:0007669"/>
    <property type="project" value="InterPro"/>
</dbReference>
<dbReference type="Proteomes" id="UP001164733">
    <property type="component" value="Chromosome"/>
</dbReference>
<keyword evidence="1" id="KW-0472">Membrane</keyword>
<dbReference type="PROSITE" id="PS51677">
    <property type="entry name" value="NODB"/>
    <property type="match status" value="1"/>
</dbReference>
<reference evidence="3" key="1">
    <citation type="submission" date="2021-11" db="EMBL/GenBank/DDBJ databases">
        <title>Clostridia strains as spoilage organisms.</title>
        <authorList>
            <person name="Wambui J."/>
            <person name="Stevens M.J.A."/>
            <person name="Stephan R."/>
        </authorList>
    </citation>
    <scope>NUCLEOTIDE SEQUENCE</scope>
    <source>
        <strain evidence="3">CF009</strain>
    </source>
</reference>
<dbReference type="EMBL" id="CP086239">
    <property type="protein sequence ID" value="WAG59022.1"/>
    <property type="molecule type" value="Genomic_DNA"/>
</dbReference>
<keyword evidence="1" id="KW-1133">Transmembrane helix</keyword>
<dbReference type="PANTHER" id="PTHR10587:SF125">
    <property type="entry name" value="POLYSACCHARIDE DEACETYLASE YHEN-RELATED"/>
    <property type="match status" value="1"/>
</dbReference>
<protein>
    <submittedName>
        <fullName evidence="3">Polysaccharide deacetylase</fullName>
    </submittedName>
</protein>